<gene>
    <name evidence="1" type="ORF">H9C73_04365</name>
</gene>
<dbReference type="RefSeq" id="WP_209286579.1">
    <property type="nucleotide sequence ID" value="NZ_JACVEW010000005.1"/>
</dbReference>
<organism evidence="1 2">
    <name type="scientific">Marinobacterium alkalitolerans</name>
    <dbReference type="NCBI Taxonomy" id="1542925"/>
    <lineage>
        <taxon>Bacteria</taxon>
        <taxon>Pseudomonadati</taxon>
        <taxon>Pseudomonadota</taxon>
        <taxon>Gammaproteobacteria</taxon>
        <taxon>Oceanospirillales</taxon>
        <taxon>Oceanospirillaceae</taxon>
        <taxon>Marinobacterium</taxon>
    </lineage>
</organism>
<evidence type="ECO:0000313" key="1">
    <source>
        <dbReference type="EMBL" id="MBP0047957.1"/>
    </source>
</evidence>
<protein>
    <submittedName>
        <fullName evidence="1">Uncharacterized protein</fullName>
    </submittedName>
</protein>
<evidence type="ECO:0000313" key="2">
    <source>
        <dbReference type="Proteomes" id="UP000810171"/>
    </source>
</evidence>
<comment type="caution">
    <text evidence="1">The sequence shown here is derived from an EMBL/GenBank/DDBJ whole genome shotgun (WGS) entry which is preliminary data.</text>
</comment>
<sequence length="94" mass="10933">MREKYFPTRSHPEGRGFLPWYERVGRKVFRSYGHPEGKSNDAEFIVQQDKLIPLTGERSSEMAGAPWFVLRDGQVYPGYGHPEGSSRVAWFEER</sequence>
<name>A0ABS3Z8E6_9GAMM</name>
<keyword evidence="2" id="KW-1185">Reference proteome</keyword>
<reference evidence="1 2" key="1">
    <citation type="submission" date="2020-09" db="EMBL/GenBank/DDBJ databases">
        <authorList>
            <person name="Tanuku N.R.S."/>
        </authorList>
    </citation>
    <scope>NUCLEOTIDE SEQUENCE [LARGE SCALE GENOMIC DNA]</scope>
    <source>
        <strain evidence="1 2">AK62</strain>
    </source>
</reference>
<accession>A0ABS3Z8E6</accession>
<proteinExistence type="predicted"/>
<dbReference type="EMBL" id="JACVEW010000005">
    <property type="protein sequence ID" value="MBP0047957.1"/>
    <property type="molecule type" value="Genomic_DNA"/>
</dbReference>
<dbReference type="Proteomes" id="UP000810171">
    <property type="component" value="Unassembled WGS sequence"/>
</dbReference>